<evidence type="ECO:0000259" key="1">
    <source>
        <dbReference type="Pfam" id="PF06544"/>
    </source>
</evidence>
<dbReference type="PIRSF" id="PIRSF038021">
    <property type="entry name" value="UCP038021_RWDD2"/>
    <property type="match status" value="1"/>
</dbReference>
<feature type="domain" description="Small nuclear ribonucleoprotein Prp3 C-terminal" evidence="1">
    <location>
        <begin position="170"/>
        <end position="244"/>
    </location>
</feature>
<dbReference type="Pfam" id="PF06544">
    <property type="entry name" value="Prp3_C"/>
    <property type="match status" value="1"/>
</dbReference>
<gene>
    <name evidence="2" type="ORF">BDU57DRAFT_119788</name>
</gene>
<proteinExistence type="predicted"/>
<dbReference type="InterPro" id="IPR010541">
    <property type="entry name" value="Prp3_C"/>
</dbReference>
<dbReference type="PANTHER" id="PTHR15955:SF10">
    <property type="entry name" value="DUF1115 DOMAIN PROTEIN (AFU_ORTHOLOGUE AFUA_5G14750)"/>
    <property type="match status" value="1"/>
</dbReference>
<keyword evidence="3" id="KW-1185">Reference proteome</keyword>
<dbReference type="Proteomes" id="UP000800096">
    <property type="component" value="Unassembled WGS sequence"/>
</dbReference>
<dbReference type="PANTHER" id="PTHR15955">
    <property type="entry name" value="RWD DOMAIN CONTAINING PROTEIN 2"/>
    <property type="match status" value="1"/>
</dbReference>
<dbReference type="SUPFAM" id="SSF54495">
    <property type="entry name" value="UBC-like"/>
    <property type="match status" value="1"/>
</dbReference>
<dbReference type="OrthoDB" id="432412at2759"/>
<name>A0A6A5QVB2_AMPQU</name>
<dbReference type="InterPro" id="IPR059181">
    <property type="entry name" value="RWDD2A-B_C"/>
</dbReference>
<dbReference type="EMBL" id="ML979133">
    <property type="protein sequence ID" value="KAF1918760.1"/>
    <property type="molecule type" value="Genomic_DNA"/>
</dbReference>
<protein>
    <recommendedName>
        <fullName evidence="1">Small nuclear ribonucleoprotein Prp3 C-terminal domain-containing protein</fullName>
    </recommendedName>
</protein>
<dbReference type="Gene3D" id="3.10.110.10">
    <property type="entry name" value="Ubiquitin Conjugating Enzyme"/>
    <property type="match status" value="1"/>
</dbReference>
<sequence length="295" mass="33498">MATQAVWHILPTDLIELQLGQIDLLLAMYPEETTIDEGSQNTMDVLRDVDDASLNGTFATAPSVLIVLQVTITEEPIKQMLDLDFIFPFSYENSMPPEDPPDFKVRIRQPYWLNRAATNQLMADLPTEEDLLGTIEHIKEAAAEQLEQATNTTAALITANSGTLDLVRVWFYFPSISTRSKRDDFIIHAPSYRLTGFLYAGKPGLLCVEGDSQSIDDYMKFIKTESWGDIPAHHKKVSERYRETKDVKRVFPDMTEITDMVGERRGQRANRGDMKAMEEWLTERTLGNAFAKVLM</sequence>
<dbReference type="AlphaFoldDB" id="A0A6A5QVB2"/>
<dbReference type="CDD" id="cd24163">
    <property type="entry name" value="RWDD2_C"/>
    <property type="match status" value="1"/>
</dbReference>
<accession>A0A6A5QVB2</accession>
<organism evidence="2 3">
    <name type="scientific">Ampelomyces quisqualis</name>
    <name type="common">Powdery mildew agent</name>
    <dbReference type="NCBI Taxonomy" id="50730"/>
    <lineage>
        <taxon>Eukaryota</taxon>
        <taxon>Fungi</taxon>
        <taxon>Dikarya</taxon>
        <taxon>Ascomycota</taxon>
        <taxon>Pezizomycotina</taxon>
        <taxon>Dothideomycetes</taxon>
        <taxon>Pleosporomycetidae</taxon>
        <taxon>Pleosporales</taxon>
        <taxon>Pleosporineae</taxon>
        <taxon>Phaeosphaeriaceae</taxon>
        <taxon>Ampelomyces</taxon>
    </lineage>
</organism>
<evidence type="ECO:0000313" key="2">
    <source>
        <dbReference type="EMBL" id="KAF1918760.1"/>
    </source>
</evidence>
<dbReference type="InterPro" id="IPR017359">
    <property type="entry name" value="Phi-like"/>
</dbReference>
<evidence type="ECO:0000313" key="3">
    <source>
        <dbReference type="Proteomes" id="UP000800096"/>
    </source>
</evidence>
<dbReference type="InterPro" id="IPR016135">
    <property type="entry name" value="UBQ-conjugating_enzyme/RWD"/>
</dbReference>
<reference evidence="2" key="1">
    <citation type="journal article" date="2020" name="Stud. Mycol.">
        <title>101 Dothideomycetes genomes: a test case for predicting lifestyles and emergence of pathogens.</title>
        <authorList>
            <person name="Haridas S."/>
            <person name="Albert R."/>
            <person name="Binder M."/>
            <person name="Bloem J."/>
            <person name="Labutti K."/>
            <person name="Salamov A."/>
            <person name="Andreopoulos B."/>
            <person name="Baker S."/>
            <person name="Barry K."/>
            <person name="Bills G."/>
            <person name="Bluhm B."/>
            <person name="Cannon C."/>
            <person name="Castanera R."/>
            <person name="Culley D."/>
            <person name="Daum C."/>
            <person name="Ezra D."/>
            <person name="Gonzalez J."/>
            <person name="Henrissat B."/>
            <person name="Kuo A."/>
            <person name="Liang C."/>
            <person name="Lipzen A."/>
            <person name="Lutzoni F."/>
            <person name="Magnuson J."/>
            <person name="Mondo S."/>
            <person name="Nolan M."/>
            <person name="Ohm R."/>
            <person name="Pangilinan J."/>
            <person name="Park H.-J."/>
            <person name="Ramirez L."/>
            <person name="Alfaro M."/>
            <person name="Sun H."/>
            <person name="Tritt A."/>
            <person name="Yoshinaga Y."/>
            <person name="Zwiers L.-H."/>
            <person name="Turgeon B."/>
            <person name="Goodwin S."/>
            <person name="Spatafora J."/>
            <person name="Crous P."/>
            <person name="Grigoriev I."/>
        </authorList>
    </citation>
    <scope>NUCLEOTIDE SEQUENCE</scope>
    <source>
        <strain evidence="2">HMLAC05119</strain>
    </source>
</reference>